<sequence>MDTKVQSQPLSPSDVQPAHLTSSQTSSLRVDFTWRKGAARISEPEQPDDAVYIADLRLIKAPHMVVKRVTDDRVIGSGSLSAVSINASYEIGDQKHKLQAAKRLKTEYTHLSHAYSSSESPVAMTWKSKANFKTWDFICVDEQQQPVARFTSNIWYVKKVGNIEFLGPKANDQAAREEILIVGLTLYNMMLLRINNPLNLLGMIPNPKPFNSNNASAAGDKDETVMRETTKGVERRYEGDLSAKQQIGREYA</sequence>
<dbReference type="EMBL" id="MU003885">
    <property type="protein sequence ID" value="KAF2716229.1"/>
    <property type="molecule type" value="Genomic_DNA"/>
</dbReference>
<evidence type="ECO:0000313" key="2">
    <source>
        <dbReference type="EMBL" id="KAF2716229.1"/>
    </source>
</evidence>
<feature type="region of interest" description="Disordered" evidence="1">
    <location>
        <begin position="212"/>
        <end position="252"/>
    </location>
</feature>
<gene>
    <name evidence="2" type="ORF">K431DRAFT_289585</name>
</gene>
<evidence type="ECO:0000313" key="3">
    <source>
        <dbReference type="Proteomes" id="UP000799441"/>
    </source>
</evidence>
<evidence type="ECO:0000256" key="1">
    <source>
        <dbReference type="SAM" id="MobiDB-lite"/>
    </source>
</evidence>
<reference evidence="2" key="1">
    <citation type="journal article" date="2020" name="Stud. Mycol.">
        <title>101 Dothideomycetes genomes: a test case for predicting lifestyles and emergence of pathogens.</title>
        <authorList>
            <person name="Haridas S."/>
            <person name="Albert R."/>
            <person name="Binder M."/>
            <person name="Bloem J."/>
            <person name="Labutti K."/>
            <person name="Salamov A."/>
            <person name="Andreopoulos B."/>
            <person name="Baker S."/>
            <person name="Barry K."/>
            <person name="Bills G."/>
            <person name="Bluhm B."/>
            <person name="Cannon C."/>
            <person name="Castanera R."/>
            <person name="Culley D."/>
            <person name="Daum C."/>
            <person name="Ezra D."/>
            <person name="Gonzalez J."/>
            <person name="Henrissat B."/>
            <person name="Kuo A."/>
            <person name="Liang C."/>
            <person name="Lipzen A."/>
            <person name="Lutzoni F."/>
            <person name="Magnuson J."/>
            <person name="Mondo S."/>
            <person name="Nolan M."/>
            <person name="Ohm R."/>
            <person name="Pangilinan J."/>
            <person name="Park H.-J."/>
            <person name="Ramirez L."/>
            <person name="Alfaro M."/>
            <person name="Sun H."/>
            <person name="Tritt A."/>
            <person name="Yoshinaga Y."/>
            <person name="Zwiers L.-H."/>
            <person name="Turgeon B."/>
            <person name="Goodwin S."/>
            <person name="Spatafora J."/>
            <person name="Crous P."/>
            <person name="Grigoriev I."/>
        </authorList>
    </citation>
    <scope>NUCLEOTIDE SEQUENCE</scope>
    <source>
        <strain evidence="2">CBS 116435</strain>
    </source>
</reference>
<proteinExistence type="predicted"/>
<comment type="caution">
    <text evidence="2">The sequence shown here is derived from an EMBL/GenBank/DDBJ whole genome shotgun (WGS) entry which is preliminary data.</text>
</comment>
<feature type="compositionally biased region" description="Basic and acidic residues" evidence="1">
    <location>
        <begin position="219"/>
        <end position="241"/>
    </location>
</feature>
<feature type="region of interest" description="Disordered" evidence="1">
    <location>
        <begin position="1"/>
        <end position="22"/>
    </location>
</feature>
<dbReference type="OrthoDB" id="4725912at2759"/>
<dbReference type="Proteomes" id="UP000799441">
    <property type="component" value="Unassembled WGS sequence"/>
</dbReference>
<dbReference type="AlphaFoldDB" id="A0A9P4PY77"/>
<keyword evidence="3" id="KW-1185">Reference proteome</keyword>
<name>A0A9P4PY77_9PEZI</name>
<organism evidence="2 3">
    <name type="scientific">Polychaeton citri CBS 116435</name>
    <dbReference type="NCBI Taxonomy" id="1314669"/>
    <lineage>
        <taxon>Eukaryota</taxon>
        <taxon>Fungi</taxon>
        <taxon>Dikarya</taxon>
        <taxon>Ascomycota</taxon>
        <taxon>Pezizomycotina</taxon>
        <taxon>Dothideomycetes</taxon>
        <taxon>Dothideomycetidae</taxon>
        <taxon>Capnodiales</taxon>
        <taxon>Capnodiaceae</taxon>
        <taxon>Polychaeton</taxon>
    </lineage>
</organism>
<accession>A0A9P4PY77</accession>
<protein>
    <submittedName>
        <fullName evidence="2">Uncharacterized protein</fullName>
    </submittedName>
</protein>